<evidence type="ECO:0000256" key="9">
    <source>
        <dbReference type="ARBA" id="ARBA00032926"/>
    </source>
</evidence>
<gene>
    <name evidence="12" type="ORF">B0A55_02681</name>
</gene>
<accession>A0A4U0XXS6</accession>
<reference evidence="12 13" key="1">
    <citation type="submission" date="2017-03" db="EMBL/GenBank/DDBJ databases">
        <title>Genomes of endolithic fungi from Antarctica.</title>
        <authorList>
            <person name="Coleine C."/>
            <person name="Masonjones S."/>
            <person name="Stajich J.E."/>
        </authorList>
    </citation>
    <scope>NUCLEOTIDE SEQUENCE [LARGE SCALE GENOMIC DNA]</scope>
    <source>
        <strain evidence="12 13">CCFEE 5184</strain>
    </source>
</reference>
<evidence type="ECO:0000256" key="5">
    <source>
        <dbReference type="ARBA" id="ARBA00023002"/>
    </source>
</evidence>
<evidence type="ECO:0000256" key="4">
    <source>
        <dbReference type="ARBA" id="ARBA00022684"/>
    </source>
</evidence>
<organism evidence="12 13">
    <name type="scientific">Friedmanniomyces simplex</name>
    <dbReference type="NCBI Taxonomy" id="329884"/>
    <lineage>
        <taxon>Eukaryota</taxon>
        <taxon>Fungi</taxon>
        <taxon>Dikarya</taxon>
        <taxon>Ascomycota</taxon>
        <taxon>Pezizomycotina</taxon>
        <taxon>Dothideomycetes</taxon>
        <taxon>Dothideomycetidae</taxon>
        <taxon>Mycosphaerellales</taxon>
        <taxon>Teratosphaeriaceae</taxon>
        <taxon>Friedmanniomyces</taxon>
    </lineage>
</organism>
<feature type="compositionally biased region" description="Basic and acidic residues" evidence="10">
    <location>
        <begin position="287"/>
        <end position="300"/>
    </location>
</feature>
<comment type="subunit">
    <text evidence="3">Heterodimer of a catalytic heavy chain and a regulatory light chain.</text>
</comment>
<evidence type="ECO:0000313" key="13">
    <source>
        <dbReference type="Proteomes" id="UP000309340"/>
    </source>
</evidence>
<proteinExistence type="inferred from homology"/>
<evidence type="ECO:0000256" key="1">
    <source>
        <dbReference type="ARBA" id="ARBA00005006"/>
    </source>
</evidence>
<comment type="similarity">
    <text evidence="2">Belongs to the aldo/keto reductase family. Glutamate--cysteine ligase light chain subfamily.</text>
</comment>
<comment type="caution">
    <text evidence="12">The sequence shown here is derived from an EMBL/GenBank/DDBJ whole genome shotgun (WGS) entry which is preliminary data.</text>
</comment>
<keyword evidence="13" id="KW-1185">Reference proteome</keyword>
<dbReference type="GO" id="GO:0016491">
    <property type="term" value="F:oxidoreductase activity"/>
    <property type="evidence" value="ECO:0007669"/>
    <property type="project" value="UniProtKB-KW"/>
</dbReference>
<dbReference type="PANTHER" id="PTHR13295">
    <property type="entry name" value="GLUTAMATE CYSTEINE LIGASE REGULATORY SUBUNIT"/>
    <property type="match status" value="1"/>
</dbReference>
<dbReference type="STRING" id="329884.A0A4U0XXS6"/>
<evidence type="ECO:0000256" key="10">
    <source>
        <dbReference type="SAM" id="MobiDB-lite"/>
    </source>
</evidence>
<evidence type="ECO:0000256" key="3">
    <source>
        <dbReference type="ARBA" id="ARBA00011532"/>
    </source>
</evidence>
<dbReference type="SUPFAM" id="SSF51430">
    <property type="entry name" value="NAD(P)-linked oxidoreductase"/>
    <property type="match status" value="1"/>
</dbReference>
<dbReference type="GO" id="GO:0030234">
    <property type="term" value="F:enzyme regulator activity"/>
    <property type="evidence" value="ECO:0007669"/>
    <property type="project" value="TreeGrafter"/>
</dbReference>
<dbReference type="InterPro" id="IPR036812">
    <property type="entry name" value="NAD(P)_OxRdtase_dom_sf"/>
</dbReference>
<feature type="compositionally biased region" description="Low complexity" evidence="10">
    <location>
        <begin position="47"/>
        <end position="70"/>
    </location>
</feature>
<dbReference type="UniPathway" id="UPA00142">
    <property type="reaction ID" value="UER00209"/>
</dbReference>
<dbReference type="InterPro" id="IPR023210">
    <property type="entry name" value="NADP_OxRdtase_dom"/>
</dbReference>
<evidence type="ECO:0000313" key="12">
    <source>
        <dbReference type="EMBL" id="TKA80748.1"/>
    </source>
</evidence>
<dbReference type="EMBL" id="NAJQ01000064">
    <property type="protein sequence ID" value="TKA80748.1"/>
    <property type="molecule type" value="Genomic_DNA"/>
</dbReference>
<evidence type="ECO:0000256" key="2">
    <source>
        <dbReference type="ARBA" id="ARBA00008612"/>
    </source>
</evidence>
<evidence type="ECO:0000259" key="11">
    <source>
        <dbReference type="Pfam" id="PF00248"/>
    </source>
</evidence>
<dbReference type="GO" id="GO:0006750">
    <property type="term" value="P:glutathione biosynthetic process"/>
    <property type="evidence" value="ECO:0007669"/>
    <property type="project" value="UniProtKB-UniPathway"/>
</dbReference>
<protein>
    <recommendedName>
        <fullName evidence="8">GCS light chain</fullName>
    </recommendedName>
    <alternativeName>
        <fullName evidence="6">Gamma-ECS regulatory subunit</fullName>
    </alternativeName>
    <alternativeName>
        <fullName evidence="9">Gamma-glutamylcysteine synthetase regulatory subunit</fullName>
    </alternativeName>
    <alternativeName>
        <fullName evidence="7">Glutamate--cysteine ligase modifier subunit</fullName>
    </alternativeName>
</protein>
<evidence type="ECO:0000256" key="7">
    <source>
        <dbReference type="ARBA" id="ARBA00031154"/>
    </source>
</evidence>
<evidence type="ECO:0000256" key="8">
    <source>
        <dbReference type="ARBA" id="ARBA00031732"/>
    </source>
</evidence>
<keyword evidence="5" id="KW-0560">Oxidoreductase</keyword>
<dbReference type="PANTHER" id="PTHR13295:SF4">
    <property type="entry name" value="GLUTAMATE--CYSTEINE LIGASE REGULATORY SUBUNIT"/>
    <property type="match status" value="1"/>
</dbReference>
<dbReference type="GO" id="GO:0017109">
    <property type="term" value="C:glutamate-cysteine ligase complex"/>
    <property type="evidence" value="ECO:0007669"/>
    <property type="project" value="TreeGrafter"/>
</dbReference>
<dbReference type="AlphaFoldDB" id="A0A4U0XXS6"/>
<feature type="region of interest" description="Disordered" evidence="10">
    <location>
        <begin position="33"/>
        <end position="75"/>
    </location>
</feature>
<dbReference type="Gene3D" id="3.20.20.100">
    <property type="entry name" value="NADP-dependent oxidoreductase domain"/>
    <property type="match status" value="1"/>
</dbReference>
<name>A0A4U0XXS6_9PEZI</name>
<dbReference type="InterPro" id="IPR032963">
    <property type="entry name" value="Gclm"/>
</dbReference>
<evidence type="ECO:0000256" key="6">
    <source>
        <dbReference type="ARBA" id="ARBA00030406"/>
    </source>
</evidence>
<sequence>MKLILSTSNIMGAGASIYRPNKSKSNTEIVSSLRSNFEAHSPPPTPTINGNPITTNGDSSKSQSKPSYKSWTRQPTPTTLEIPALDFTVSALQEEREQYDITLKLFYLPSSTTSSSSGASPTAARRGAQTREALDLVLRTLHMPSVDLLIVSFPGIYFDEEEDCPDKLSTRGPVEAEPEGLESQIETWKTLEKLYEEGLVKKLGVAELGHERLKAFLERTGVKPSVDQINLRDCCSVPKDLMALAKSKGVELLVHNDCSNILPRGTVRELLGCGEGGAGVLAQATKTGDKRKSLHGEEGKNGSAQEEGLRGEVQPLWVVKYTAVVKNRGVVENKGYFAVAEVTA</sequence>
<feature type="region of interest" description="Disordered" evidence="10">
    <location>
        <begin position="285"/>
        <end position="307"/>
    </location>
</feature>
<feature type="domain" description="NADP-dependent oxidoreductase" evidence="11">
    <location>
        <begin position="92"/>
        <end position="254"/>
    </location>
</feature>
<dbReference type="GO" id="GO:0035226">
    <property type="term" value="F:glutamate-cysteine ligase catalytic subunit binding"/>
    <property type="evidence" value="ECO:0007669"/>
    <property type="project" value="InterPro"/>
</dbReference>
<dbReference type="Pfam" id="PF00248">
    <property type="entry name" value="Aldo_ket_red"/>
    <property type="match status" value="1"/>
</dbReference>
<dbReference type="Proteomes" id="UP000309340">
    <property type="component" value="Unassembled WGS sequence"/>
</dbReference>
<dbReference type="OrthoDB" id="5596051at2759"/>
<comment type="pathway">
    <text evidence="1">Sulfur metabolism; glutathione biosynthesis; glutathione from L-cysteine and L-glutamate: step 1/2.</text>
</comment>
<keyword evidence="4" id="KW-0317">Glutathione biosynthesis</keyword>